<sequence>MYSRIVSVLFYMFFTCVIFNPQVSGVTLYFYLVIPFFDPDFWRFLSATVRRWSGPLVIAIAVSMLGSPSAAARVLSIAICIGYLMYTMDRRINYLHYWMGINIVFAMLQFTLYYTDRSLSWQLGPTQLAQTIWGQYATKTFTNFFEIFYFARVSGFSREAGFFSSLLMSSLILYLMTEKVKKKMVALYLLGLFIGFSKSSMLLFIFAALYPFRHTLRTVHPLVILVAFMGAVSMFGVFLADHSFFGSQTFAHRFAGYPFLFDARLEDLLLGLNAQDVLKHYLYLPYIHLVQGEAIAGVPFAGLPASVAEMGLFSALLLFGVVAFTASDGFVMLLVLLITSTVSMTTVTSFVPIAYVILYWPRFAAYRGERMQQAANGFSGMAFNRLRRARMSRAFLSPGLETSLSVRDASVHDATRTRFESSKRLGRWRR</sequence>
<keyword evidence="1" id="KW-1133">Transmembrane helix</keyword>
<keyword evidence="1" id="KW-0812">Transmembrane</keyword>
<keyword evidence="1" id="KW-0472">Membrane</keyword>
<reference evidence="2" key="1">
    <citation type="submission" date="2016-01" db="EMBL/GenBank/DDBJ databases">
        <authorList>
            <person name="Peeters C."/>
        </authorList>
    </citation>
    <scope>NUCLEOTIDE SEQUENCE [LARGE SCALE GENOMIC DNA]</scope>
    <source>
        <strain evidence="2">LMG 22934</strain>
    </source>
</reference>
<evidence type="ECO:0000313" key="3">
    <source>
        <dbReference type="Proteomes" id="UP000054977"/>
    </source>
</evidence>
<gene>
    <name evidence="2" type="ORF">AWB65_02895</name>
</gene>
<dbReference type="RefSeq" id="WP_200821721.1">
    <property type="nucleotide sequence ID" value="NZ_FCNW02000012.1"/>
</dbReference>
<dbReference type="Proteomes" id="UP000054977">
    <property type="component" value="Unassembled WGS sequence"/>
</dbReference>
<keyword evidence="3" id="KW-1185">Reference proteome</keyword>
<accession>A0A158H3K8</accession>
<feature type="transmembrane region" description="Helical" evidence="1">
    <location>
        <begin position="52"/>
        <end position="85"/>
    </location>
</feature>
<evidence type="ECO:0000256" key="1">
    <source>
        <dbReference type="SAM" id="Phobius"/>
    </source>
</evidence>
<feature type="transmembrane region" description="Helical" evidence="1">
    <location>
        <begin position="222"/>
        <end position="240"/>
    </location>
</feature>
<feature type="transmembrane region" description="Helical" evidence="1">
    <location>
        <begin position="97"/>
        <end position="115"/>
    </location>
</feature>
<feature type="transmembrane region" description="Helical" evidence="1">
    <location>
        <begin position="160"/>
        <end position="176"/>
    </location>
</feature>
<proteinExistence type="predicted"/>
<evidence type="ECO:0000313" key="2">
    <source>
        <dbReference type="EMBL" id="SAL38906.1"/>
    </source>
</evidence>
<dbReference type="AlphaFoldDB" id="A0A158H3K8"/>
<feature type="transmembrane region" description="Helical" evidence="1">
    <location>
        <begin position="9"/>
        <end position="32"/>
    </location>
</feature>
<dbReference type="EMBL" id="FCNW02000012">
    <property type="protein sequence ID" value="SAL38906.1"/>
    <property type="molecule type" value="Genomic_DNA"/>
</dbReference>
<feature type="transmembrane region" description="Helical" evidence="1">
    <location>
        <begin position="344"/>
        <end position="361"/>
    </location>
</feature>
<comment type="caution">
    <text evidence="2">The sequence shown here is derived from an EMBL/GenBank/DDBJ whole genome shotgun (WGS) entry which is preliminary data.</text>
</comment>
<feature type="transmembrane region" description="Helical" evidence="1">
    <location>
        <begin position="316"/>
        <end position="338"/>
    </location>
</feature>
<feature type="transmembrane region" description="Helical" evidence="1">
    <location>
        <begin position="188"/>
        <end position="210"/>
    </location>
</feature>
<protein>
    <submittedName>
        <fullName evidence="2">Uncharacterized protein</fullName>
    </submittedName>
</protein>
<name>A0A158H3K8_9BURK</name>
<organism evidence="2 3">
    <name type="scientific">Caballeronia humi</name>
    <dbReference type="NCBI Taxonomy" id="326474"/>
    <lineage>
        <taxon>Bacteria</taxon>
        <taxon>Pseudomonadati</taxon>
        <taxon>Pseudomonadota</taxon>
        <taxon>Betaproteobacteria</taxon>
        <taxon>Burkholderiales</taxon>
        <taxon>Burkholderiaceae</taxon>
        <taxon>Caballeronia</taxon>
    </lineage>
</organism>